<comment type="caution">
    <text evidence="8">The sequence shown here is derived from an EMBL/GenBank/DDBJ whole genome shotgun (WGS) entry which is preliminary data.</text>
</comment>
<evidence type="ECO:0000256" key="5">
    <source>
        <dbReference type="ARBA" id="ARBA00023274"/>
    </source>
</evidence>
<comment type="subunit">
    <text evidence="6">Part of the 50S ribosomal subunit. Contacts protein L29, and trigger factor when it is bound to the ribosome.</text>
</comment>
<evidence type="ECO:0000256" key="1">
    <source>
        <dbReference type="ARBA" id="ARBA00006700"/>
    </source>
</evidence>
<organism evidence="8">
    <name type="scientific">OCS116 cluster bacterium</name>
    <dbReference type="NCBI Taxonomy" id="2030921"/>
    <lineage>
        <taxon>Bacteria</taxon>
        <taxon>Pseudomonadati</taxon>
        <taxon>Pseudomonadota</taxon>
        <taxon>Alphaproteobacteria</taxon>
        <taxon>OCS116 cluster</taxon>
    </lineage>
</organism>
<keyword evidence="5 6" id="KW-0687">Ribonucleoprotein</keyword>
<reference evidence="8" key="2">
    <citation type="journal article" date="2018" name="ISME J.">
        <title>A dynamic microbial community with high functional redundancy inhabits the cold, oxic subseafloor aquifer.</title>
        <authorList>
            <person name="Tully B.J."/>
            <person name="Wheat C.G."/>
            <person name="Glazer B.T."/>
            <person name="Huber J.A."/>
        </authorList>
    </citation>
    <scope>NUCLEOTIDE SEQUENCE</scope>
    <source>
        <strain evidence="8">NORP83</strain>
    </source>
</reference>
<protein>
    <recommendedName>
        <fullName evidence="6">Large ribosomal subunit protein uL23</fullName>
    </recommendedName>
</protein>
<evidence type="ECO:0000256" key="4">
    <source>
        <dbReference type="ARBA" id="ARBA00022980"/>
    </source>
</evidence>
<evidence type="ECO:0000313" key="8">
    <source>
        <dbReference type="EMBL" id="PCJ02511.1"/>
    </source>
</evidence>
<sequence>MDKADLYDVIVGPAITEKTSGASEHNQVVFDVAKTASKPEIKLAVEALFNVKVKAVNTLIRKGKTKRFKGIMGKRNDIKRAIVTLEEGQMIDVTTGL</sequence>
<dbReference type="Gene3D" id="3.30.70.330">
    <property type="match status" value="1"/>
</dbReference>
<dbReference type="Pfam" id="PF00276">
    <property type="entry name" value="Ribosomal_L23"/>
    <property type="match status" value="1"/>
</dbReference>
<accession>A0A2A4Z6I6</accession>
<evidence type="ECO:0000256" key="7">
    <source>
        <dbReference type="RuleBase" id="RU003934"/>
    </source>
</evidence>
<dbReference type="SUPFAM" id="SSF54189">
    <property type="entry name" value="Ribosomal proteins S24e, L23 and L15e"/>
    <property type="match status" value="1"/>
</dbReference>
<reference key="1">
    <citation type="submission" date="2017-08" db="EMBL/GenBank/DDBJ databases">
        <title>A dynamic microbial community with high functional redundancy inhabits the cold, oxic subseafloor aquifer.</title>
        <authorList>
            <person name="Tully B.J."/>
            <person name="Wheat C.G."/>
            <person name="Glazer B.T."/>
            <person name="Huber J.A."/>
        </authorList>
    </citation>
    <scope>NUCLEOTIDE SEQUENCE [LARGE SCALE GENOMIC DNA]</scope>
</reference>
<dbReference type="GO" id="GO:0019843">
    <property type="term" value="F:rRNA binding"/>
    <property type="evidence" value="ECO:0007669"/>
    <property type="project" value="UniProtKB-UniRule"/>
</dbReference>
<dbReference type="PROSITE" id="PS00050">
    <property type="entry name" value="RIBOSOMAL_L23"/>
    <property type="match status" value="1"/>
</dbReference>
<keyword evidence="2 6" id="KW-0699">rRNA-binding</keyword>
<comment type="similarity">
    <text evidence="1 6 7">Belongs to the universal ribosomal protein uL23 family.</text>
</comment>
<dbReference type="InterPro" id="IPR013025">
    <property type="entry name" value="Ribosomal_uL23-like"/>
</dbReference>
<dbReference type="EMBL" id="NVUS01000004">
    <property type="protein sequence ID" value="PCJ02511.1"/>
    <property type="molecule type" value="Genomic_DNA"/>
</dbReference>
<dbReference type="GO" id="GO:0003735">
    <property type="term" value="F:structural constituent of ribosome"/>
    <property type="evidence" value="ECO:0007669"/>
    <property type="project" value="InterPro"/>
</dbReference>
<dbReference type="PANTHER" id="PTHR11620">
    <property type="entry name" value="60S RIBOSOMAL PROTEIN L23A"/>
    <property type="match status" value="1"/>
</dbReference>
<keyword evidence="4 6" id="KW-0689">Ribosomal protein</keyword>
<dbReference type="InterPro" id="IPR012677">
    <property type="entry name" value="Nucleotide-bd_a/b_plait_sf"/>
</dbReference>
<dbReference type="InterPro" id="IPR001014">
    <property type="entry name" value="Ribosomal_uL23_CS"/>
</dbReference>
<evidence type="ECO:0000256" key="2">
    <source>
        <dbReference type="ARBA" id="ARBA00022730"/>
    </source>
</evidence>
<dbReference type="HAMAP" id="MF_01369_B">
    <property type="entry name" value="Ribosomal_uL23_B"/>
    <property type="match status" value="1"/>
</dbReference>
<dbReference type="InterPro" id="IPR012678">
    <property type="entry name" value="Ribosomal_uL23/eL15/eS24_sf"/>
</dbReference>
<dbReference type="NCBIfam" id="NF004359">
    <property type="entry name" value="PRK05738.1-3"/>
    <property type="match status" value="1"/>
</dbReference>
<dbReference type="GO" id="GO:0005840">
    <property type="term" value="C:ribosome"/>
    <property type="evidence" value="ECO:0007669"/>
    <property type="project" value="UniProtKB-KW"/>
</dbReference>
<dbReference type="FunFam" id="3.30.70.330:FF:000001">
    <property type="entry name" value="50S ribosomal protein L23"/>
    <property type="match status" value="1"/>
</dbReference>
<proteinExistence type="inferred from homology"/>
<evidence type="ECO:0000256" key="6">
    <source>
        <dbReference type="HAMAP-Rule" id="MF_01369"/>
    </source>
</evidence>
<comment type="function">
    <text evidence="6">One of the early assembly proteins it binds 23S rRNA. One of the proteins that surrounds the polypeptide exit tunnel on the outside of the ribosome. Forms the main docking site for trigger factor binding to the ribosome.</text>
</comment>
<evidence type="ECO:0000256" key="3">
    <source>
        <dbReference type="ARBA" id="ARBA00022884"/>
    </source>
</evidence>
<dbReference type="GO" id="GO:1990904">
    <property type="term" value="C:ribonucleoprotein complex"/>
    <property type="evidence" value="ECO:0007669"/>
    <property type="project" value="UniProtKB-KW"/>
</dbReference>
<dbReference type="AlphaFoldDB" id="A0A2A4Z6I6"/>
<dbReference type="NCBIfam" id="NF004363">
    <property type="entry name" value="PRK05738.2-4"/>
    <property type="match status" value="1"/>
</dbReference>
<dbReference type="GO" id="GO:0006412">
    <property type="term" value="P:translation"/>
    <property type="evidence" value="ECO:0007669"/>
    <property type="project" value="UniProtKB-UniRule"/>
</dbReference>
<name>A0A2A4Z6I6_9PROT</name>
<keyword evidence="3 6" id="KW-0694">RNA-binding</keyword>
<gene>
    <name evidence="6" type="primary">rplW</name>
    <name evidence="8" type="ORF">COB13_04760</name>
</gene>
<dbReference type="NCBIfam" id="NF004360">
    <property type="entry name" value="PRK05738.1-5"/>
    <property type="match status" value="1"/>
</dbReference>